<name>A0A6J4VBJ5_9CYAN</name>
<evidence type="ECO:0000256" key="2">
    <source>
        <dbReference type="ARBA" id="ARBA00022578"/>
    </source>
</evidence>
<evidence type="ECO:0000259" key="5">
    <source>
        <dbReference type="Pfam" id="PF01385"/>
    </source>
</evidence>
<evidence type="ECO:0000256" key="1">
    <source>
        <dbReference type="ARBA" id="ARBA00008761"/>
    </source>
</evidence>
<proteinExistence type="inferred from homology"/>
<sequence length="408" mass="46293">MLTRRVTFRLYPSKTQTAWLFGWRKLHQLLYNSAVADCKDSYQRLGQSVDYFGQQNALPAFKQVWPEYNVLGSHALQATLKRVDFAFQRFFKGLGKYPRFKSIRHFSGWTYPDRAGWKAHTVGDNGTLELSKLESIKMRGKARQWGTPTTCTILYRHKCWYASITINCELVRETGDGAVGVDLGCLSAVATSEGQLIENPRYLGKTLAKVKQVSRDKRRKRAPSFKKRIKASSQWRKAQKRVSKLTRKISSQRQDWAHKVAAQIVSCNSLVATEKLNLRNMTRKARGQGKRQKAGLNRSILDVGMGYLRSCLEYKLTEANGVFIEVPTQQVKPSQTCPQCGRQEKKTLEQRVHSCPCGCIENRDVAAAQVMLNWALGMSVFKRGETSSISCGSMRQLGSKKRQKLAPL</sequence>
<dbReference type="Pfam" id="PF01385">
    <property type="entry name" value="OrfB_IS605"/>
    <property type="match status" value="1"/>
</dbReference>
<accession>A0A6J4VBJ5</accession>
<evidence type="ECO:0000256" key="3">
    <source>
        <dbReference type="ARBA" id="ARBA00023125"/>
    </source>
</evidence>
<dbReference type="GO" id="GO:0003677">
    <property type="term" value="F:DNA binding"/>
    <property type="evidence" value="ECO:0007669"/>
    <property type="project" value="UniProtKB-KW"/>
</dbReference>
<evidence type="ECO:0000256" key="4">
    <source>
        <dbReference type="ARBA" id="ARBA00023172"/>
    </source>
</evidence>
<dbReference type="InterPro" id="IPR001959">
    <property type="entry name" value="Transposase"/>
</dbReference>
<comment type="similarity">
    <text evidence="1">In the C-terminal section; belongs to the transposase 35 family.</text>
</comment>
<dbReference type="GO" id="GO:0006310">
    <property type="term" value="P:DNA recombination"/>
    <property type="evidence" value="ECO:0007669"/>
    <property type="project" value="UniProtKB-KW"/>
</dbReference>
<reference evidence="7" key="1">
    <citation type="submission" date="2020-02" db="EMBL/GenBank/DDBJ databases">
        <authorList>
            <person name="Meier V. D."/>
        </authorList>
    </citation>
    <scope>NUCLEOTIDE SEQUENCE</scope>
    <source>
        <strain evidence="7">AVDCRST_MAG81</strain>
    </source>
</reference>
<feature type="domain" description="Cas12f1-like TNB" evidence="6">
    <location>
        <begin position="307"/>
        <end position="369"/>
    </location>
</feature>
<evidence type="ECO:0000259" key="6">
    <source>
        <dbReference type="Pfam" id="PF07282"/>
    </source>
</evidence>
<evidence type="ECO:0000313" key="7">
    <source>
        <dbReference type="EMBL" id="CAA9574257.1"/>
    </source>
</evidence>
<organism evidence="7">
    <name type="scientific">uncultured Synechococcales cyanobacterium</name>
    <dbReference type="NCBI Taxonomy" id="1936017"/>
    <lineage>
        <taxon>Bacteria</taxon>
        <taxon>Bacillati</taxon>
        <taxon>Cyanobacteriota</taxon>
        <taxon>Cyanophyceae</taxon>
        <taxon>Synechococcales</taxon>
        <taxon>environmental samples</taxon>
    </lineage>
</organism>
<dbReference type="Pfam" id="PF07282">
    <property type="entry name" value="Cas12f1-like_TNB"/>
    <property type="match status" value="1"/>
</dbReference>
<feature type="domain" description="Probable transposase IS891/IS1136/IS1341" evidence="5">
    <location>
        <begin position="173"/>
        <end position="283"/>
    </location>
</feature>
<dbReference type="AlphaFoldDB" id="A0A6J4VBJ5"/>
<keyword evidence="3" id="KW-0238">DNA-binding</keyword>
<keyword evidence="4" id="KW-0233">DNA recombination</keyword>
<keyword evidence="2" id="KW-0815">Transposition</keyword>
<gene>
    <name evidence="7" type="ORF">AVDCRST_MAG81-2046</name>
</gene>
<dbReference type="GO" id="GO:0032196">
    <property type="term" value="P:transposition"/>
    <property type="evidence" value="ECO:0007669"/>
    <property type="project" value="UniProtKB-KW"/>
</dbReference>
<dbReference type="NCBIfam" id="NF040570">
    <property type="entry name" value="guided_TnpB"/>
    <property type="match status" value="1"/>
</dbReference>
<protein>
    <submittedName>
        <fullName evidence="7">Mobile element protein</fullName>
    </submittedName>
</protein>
<dbReference type="InterPro" id="IPR010095">
    <property type="entry name" value="Cas12f1-like_TNB"/>
</dbReference>
<dbReference type="EMBL" id="CADCWO010000110">
    <property type="protein sequence ID" value="CAA9574257.1"/>
    <property type="molecule type" value="Genomic_DNA"/>
</dbReference>